<dbReference type="InterPro" id="IPR046960">
    <property type="entry name" value="PPR_At4g14850-like_plant"/>
</dbReference>
<gene>
    <name evidence="3" type="ORF">Lalb_Chr25g0285061</name>
</gene>
<dbReference type="InterPro" id="IPR002885">
    <property type="entry name" value="PPR_rpt"/>
</dbReference>
<keyword evidence="4" id="KW-1185">Reference proteome</keyword>
<dbReference type="PANTHER" id="PTHR47926">
    <property type="entry name" value="PENTATRICOPEPTIDE REPEAT-CONTAINING PROTEIN"/>
    <property type="match status" value="1"/>
</dbReference>
<comment type="caution">
    <text evidence="3">The sequence shown here is derived from an EMBL/GenBank/DDBJ whole genome shotgun (WGS) entry which is preliminary data.</text>
</comment>
<dbReference type="NCBIfam" id="TIGR00756">
    <property type="entry name" value="PPR"/>
    <property type="match status" value="1"/>
</dbReference>
<reference evidence="4" key="1">
    <citation type="journal article" date="2020" name="Nat. Commun.">
        <title>Genome sequence of the cluster root forming white lupin.</title>
        <authorList>
            <person name="Hufnagel B."/>
            <person name="Marques A."/>
            <person name="Soriano A."/>
            <person name="Marques L."/>
            <person name="Divol F."/>
            <person name="Doumas P."/>
            <person name="Sallet E."/>
            <person name="Mancinotti D."/>
            <person name="Carrere S."/>
            <person name="Marande W."/>
            <person name="Arribat S."/>
            <person name="Keller J."/>
            <person name="Huneau C."/>
            <person name="Blein T."/>
            <person name="Aime D."/>
            <person name="Laguerre M."/>
            <person name="Taylor J."/>
            <person name="Schubert V."/>
            <person name="Nelson M."/>
            <person name="Geu-Flores F."/>
            <person name="Crespi M."/>
            <person name="Gallardo-Guerrero K."/>
            <person name="Delaux P.-M."/>
            <person name="Salse J."/>
            <person name="Berges H."/>
            <person name="Guyot R."/>
            <person name="Gouzy J."/>
            <person name="Peret B."/>
        </authorList>
    </citation>
    <scope>NUCLEOTIDE SEQUENCE [LARGE SCALE GENOMIC DNA]</scope>
    <source>
        <strain evidence="4">cv. Amiga</strain>
    </source>
</reference>
<evidence type="ECO:0000313" key="3">
    <source>
        <dbReference type="EMBL" id="KAE9585066.1"/>
    </source>
</evidence>
<dbReference type="GO" id="GO:0003723">
    <property type="term" value="F:RNA binding"/>
    <property type="evidence" value="ECO:0007669"/>
    <property type="project" value="InterPro"/>
</dbReference>
<protein>
    <submittedName>
        <fullName evidence="3">Putative tetratricopeptide-like helical domain-containing protein</fullName>
    </submittedName>
</protein>
<name>A0A6A4MLL4_LUPAL</name>
<sequence length="160" mass="18005">MTPRKDAIPWNTMIIANAMQGNGKQVPLLFENMLQFVVKPNLVTFIGILSGCSHSRLVDEGLLIFNSMVRDHSVESDASHYSSMVDVFSHAGRLDEAYEVYKNVELAKISAKQLFDIEPHNPGNYDSLFNIHITAKLWSEASETRILMKERGTKKYPGCS</sequence>
<evidence type="ECO:0000256" key="2">
    <source>
        <dbReference type="PROSITE-ProRule" id="PRU00708"/>
    </source>
</evidence>
<evidence type="ECO:0000256" key="1">
    <source>
        <dbReference type="ARBA" id="ARBA00022737"/>
    </source>
</evidence>
<feature type="repeat" description="PPR" evidence="2">
    <location>
        <begin position="77"/>
        <end position="111"/>
    </location>
</feature>
<accession>A0A6A4MLL4</accession>
<keyword evidence="1" id="KW-0677">Repeat</keyword>
<dbReference type="PROSITE" id="PS51375">
    <property type="entry name" value="PPR"/>
    <property type="match status" value="1"/>
</dbReference>
<dbReference type="Gene3D" id="1.25.40.10">
    <property type="entry name" value="Tetratricopeptide repeat domain"/>
    <property type="match status" value="1"/>
</dbReference>
<dbReference type="EMBL" id="WOCE01000025">
    <property type="protein sequence ID" value="KAE9585066.1"/>
    <property type="molecule type" value="Genomic_DNA"/>
</dbReference>
<organism evidence="3 4">
    <name type="scientific">Lupinus albus</name>
    <name type="common">White lupine</name>
    <name type="synonym">Lupinus termis</name>
    <dbReference type="NCBI Taxonomy" id="3870"/>
    <lineage>
        <taxon>Eukaryota</taxon>
        <taxon>Viridiplantae</taxon>
        <taxon>Streptophyta</taxon>
        <taxon>Embryophyta</taxon>
        <taxon>Tracheophyta</taxon>
        <taxon>Spermatophyta</taxon>
        <taxon>Magnoliopsida</taxon>
        <taxon>eudicotyledons</taxon>
        <taxon>Gunneridae</taxon>
        <taxon>Pentapetalae</taxon>
        <taxon>rosids</taxon>
        <taxon>fabids</taxon>
        <taxon>Fabales</taxon>
        <taxon>Fabaceae</taxon>
        <taxon>Papilionoideae</taxon>
        <taxon>50 kb inversion clade</taxon>
        <taxon>genistoids sensu lato</taxon>
        <taxon>core genistoids</taxon>
        <taxon>Genisteae</taxon>
        <taxon>Lupinus</taxon>
    </lineage>
</organism>
<dbReference type="Pfam" id="PF20431">
    <property type="entry name" value="E_motif"/>
    <property type="match status" value="1"/>
</dbReference>
<dbReference type="GO" id="GO:0009451">
    <property type="term" value="P:RNA modification"/>
    <property type="evidence" value="ECO:0007669"/>
    <property type="project" value="InterPro"/>
</dbReference>
<dbReference type="PANTHER" id="PTHR47926:SF426">
    <property type="entry name" value="TETRATRICOPEPTIDE-LIKE HELICAL DOMAIN SUPERFAMILY, DYW DOMAIN-CONTAINING PROTEIN"/>
    <property type="match status" value="1"/>
</dbReference>
<dbReference type="InterPro" id="IPR046848">
    <property type="entry name" value="E_motif"/>
</dbReference>
<proteinExistence type="predicted"/>
<dbReference type="InterPro" id="IPR011990">
    <property type="entry name" value="TPR-like_helical_dom_sf"/>
</dbReference>
<dbReference type="Proteomes" id="UP000447434">
    <property type="component" value="Chromosome 25"/>
</dbReference>
<evidence type="ECO:0000313" key="4">
    <source>
        <dbReference type="Proteomes" id="UP000447434"/>
    </source>
</evidence>
<dbReference type="AlphaFoldDB" id="A0A6A4MLL4"/>
<dbReference type="Pfam" id="PF13812">
    <property type="entry name" value="PPR_3"/>
    <property type="match status" value="1"/>
</dbReference>
<dbReference type="OrthoDB" id="1422471at2759"/>